<accession>R7UH02</accession>
<feature type="compositionally biased region" description="Basic and acidic residues" evidence="1">
    <location>
        <begin position="362"/>
        <end position="371"/>
    </location>
</feature>
<feature type="region of interest" description="Disordered" evidence="1">
    <location>
        <begin position="177"/>
        <end position="395"/>
    </location>
</feature>
<sequence>MSSTKQKTATQTSVGRSASNRRPRSLNQSMVSSQPDDDEVDHVIDGEDDEEEIEVEVAPQAPASTLVAKYEALTLDAELDSSFRGSEMSEPPYQTYSYRHEMAMRGLGPRPYNHGAAVRKESMLRTENFAKTQSALRSRIQSGHEEKTDASSFVGISKFSDTSSVISAAELAEVSSDISPYKPRGISKRQQSTSMNSFRQQRSKAVNVKRRTDDMESMSQYSESREEVSPDRRSEFSSHQMTSKEVRCPLLPQTQRGAQKSKASSSNTVSAASKIQFGKKKSNKSLTEARAMAMRYEQMLEQNDISDEEEMHEMQQKQRMHQMRMQNQQKLHEQQMQQESEQESSIIQQQMKRSQSAPRSGNVEESKEIKWRGMHRPIYQAPEISWRGSGSAVQH</sequence>
<feature type="compositionally biased region" description="Low complexity" evidence="1">
    <location>
        <begin position="1"/>
        <end position="13"/>
    </location>
</feature>
<evidence type="ECO:0000313" key="3">
    <source>
        <dbReference type="EnsemblMetazoa" id="CapteP216589"/>
    </source>
</evidence>
<organism evidence="2">
    <name type="scientific">Capitella teleta</name>
    <name type="common">Polychaete worm</name>
    <dbReference type="NCBI Taxonomy" id="283909"/>
    <lineage>
        <taxon>Eukaryota</taxon>
        <taxon>Metazoa</taxon>
        <taxon>Spiralia</taxon>
        <taxon>Lophotrochozoa</taxon>
        <taxon>Annelida</taxon>
        <taxon>Polychaeta</taxon>
        <taxon>Sedentaria</taxon>
        <taxon>Scolecida</taxon>
        <taxon>Capitellidae</taxon>
        <taxon>Capitella</taxon>
    </lineage>
</organism>
<feature type="compositionally biased region" description="Acidic residues" evidence="1">
    <location>
        <begin position="35"/>
        <end position="55"/>
    </location>
</feature>
<feature type="compositionally biased region" description="Polar residues" evidence="1">
    <location>
        <begin position="188"/>
        <end position="204"/>
    </location>
</feature>
<feature type="non-terminal residue" evidence="2">
    <location>
        <position position="395"/>
    </location>
</feature>
<reference evidence="2 4" key="2">
    <citation type="journal article" date="2013" name="Nature">
        <title>Insights into bilaterian evolution from three spiralian genomes.</title>
        <authorList>
            <person name="Simakov O."/>
            <person name="Marletaz F."/>
            <person name="Cho S.J."/>
            <person name="Edsinger-Gonzales E."/>
            <person name="Havlak P."/>
            <person name="Hellsten U."/>
            <person name="Kuo D.H."/>
            <person name="Larsson T."/>
            <person name="Lv J."/>
            <person name="Arendt D."/>
            <person name="Savage R."/>
            <person name="Osoegawa K."/>
            <person name="de Jong P."/>
            <person name="Grimwood J."/>
            <person name="Chapman J.A."/>
            <person name="Shapiro H."/>
            <person name="Aerts A."/>
            <person name="Otillar R.P."/>
            <person name="Terry A.Y."/>
            <person name="Boore J.L."/>
            <person name="Grigoriev I.V."/>
            <person name="Lindberg D.R."/>
            <person name="Seaver E.C."/>
            <person name="Weisblat D.A."/>
            <person name="Putnam N.H."/>
            <person name="Rokhsar D.S."/>
        </authorList>
    </citation>
    <scope>NUCLEOTIDE SEQUENCE</scope>
    <source>
        <strain evidence="2 4">I ESC-2004</strain>
    </source>
</reference>
<dbReference type="EMBL" id="KB301465">
    <property type="protein sequence ID" value="ELU05485.1"/>
    <property type="molecule type" value="Genomic_DNA"/>
</dbReference>
<dbReference type="Proteomes" id="UP000014760">
    <property type="component" value="Unassembled WGS sequence"/>
</dbReference>
<keyword evidence="4" id="KW-1185">Reference proteome</keyword>
<dbReference type="AlphaFoldDB" id="R7UH02"/>
<dbReference type="EnsemblMetazoa" id="CapteT216589">
    <property type="protein sequence ID" value="CapteP216589"/>
    <property type="gene ID" value="CapteG216589"/>
</dbReference>
<feature type="region of interest" description="Disordered" evidence="1">
    <location>
        <begin position="1"/>
        <end position="60"/>
    </location>
</feature>
<evidence type="ECO:0000313" key="4">
    <source>
        <dbReference type="Proteomes" id="UP000014760"/>
    </source>
</evidence>
<feature type="compositionally biased region" description="Polar residues" evidence="1">
    <location>
        <begin position="252"/>
        <end position="273"/>
    </location>
</feature>
<proteinExistence type="predicted"/>
<dbReference type="HOGENOM" id="CLU_699391_0_0_1"/>
<evidence type="ECO:0000256" key="1">
    <source>
        <dbReference type="SAM" id="MobiDB-lite"/>
    </source>
</evidence>
<evidence type="ECO:0000313" key="2">
    <source>
        <dbReference type="EMBL" id="ELU05485.1"/>
    </source>
</evidence>
<reference evidence="4" key="1">
    <citation type="submission" date="2012-12" db="EMBL/GenBank/DDBJ databases">
        <authorList>
            <person name="Hellsten U."/>
            <person name="Grimwood J."/>
            <person name="Chapman J.A."/>
            <person name="Shapiro H."/>
            <person name="Aerts A."/>
            <person name="Otillar R.P."/>
            <person name="Terry A.Y."/>
            <person name="Boore J.L."/>
            <person name="Simakov O."/>
            <person name="Marletaz F."/>
            <person name="Cho S.-J."/>
            <person name="Edsinger-Gonzales E."/>
            <person name="Havlak P."/>
            <person name="Kuo D.-H."/>
            <person name="Larsson T."/>
            <person name="Lv J."/>
            <person name="Arendt D."/>
            <person name="Savage R."/>
            <person name="Osoegawa K."/>
            <person name="de Jong P."/>
            <person name="Lindberg D.R."/>
            <person name="Seaver E.C."/>
            <person name="Weisblat D.A."/>
            <person name="Putnam N.H."/>
            <person name="Grigoriev I.V."/>
            <person name="Rokhsar D.S."/>
        </authorList>
    </citation>
    <scope>NUCLEOTIDE SEQUENCE</scope>
    <source>
        <strain evidence="4">I ESC-2004</strain>
    </source>
</reference>
<name>R7UH02_CAPTE</name>
<feature type="compositionally biased region" description="Low complexity" evidence="1">
    <location>
        <begin position="323"/>
        <end position="351"/>
    </location>
</feature>
<dbReference type="EMBL" id="AMQN01023418">
    <property type="status" value="NOT_ANNOTATED_CDS"/>
    <property type="molecule type" value="Genomic_DNA"/>
</dbReference>
<reference evidence="3" key="3">
    <citation type="submission" date="2015-06" db="UniProtKB">
        <authorList>
            <consortium name="EnsemblMetazoa"/>
        </authorList>
    </citation>
    <scope>IDENTIFICATION</scope>
</reference>
<feature type="compositionally biased region" description="Polar residues" evidence="1">
    <location>
        <begin position="25"/>
        <end position="34"/>
    </location>
</feature>
<feature type="compositionally biased region" description="Basic and acidic residues" evidence="1">
    <location>
        <begin position="223"/>
        <end position="247"/>
    </location>
</feature>
<protein>
    <submittedName>
        <fullName evidence="2 3">Uncharacterized protein</fullName>
    </submittedName>
</protein>
<gene>
    <name evidence="2" type="ORF">CAPTEDRAFT_216589</name>
</gene>